<dbReference type="PATRIC" id="fig|1503.3.peg.1384"/>
<protein>
    <recommendedName>
        <fullName evidence="5">DUF2089 domain-containing protein</fullName>
    </recommendedName>
</protein>
<accession>A0A0L0W779</accession>
<feature type="domain" description="DUF2089" evidence="2">
    <location>
        <begin position="9"/>
        <end position="40"/>
    </location>
</feature>
<organism evidence="3 4">
    <name type="scientific">Gottschalkia purinilytica</name>
    <name type="common">Clostridium purinilyticum</name>
    <dbReference type="NCBI Taxonomy" id="1503"/>
    <lineage>
        <taxon>Bacteria</taxon>
        <taxon>Bacillati</taxon>
        <taxon>Bacillota</taxon>
        <taxon>Tissierellia</taxon>
        <taxon>Tissierellales</taxon>
        <taxon>Gottschalkiaceae</taxon>
        <taxon>Gottschalkia</taxon>
    </lineage>
</organism>
<keyword evidence="4" id="KW-1185">Reference proteome</keyword>
<evidence type="ECO:0000259" key="2">
    <source>
        <dbReference type="Pfam" id="PF22747"/>
    </source>
</evidence>
<dbReference type="RefSeq" id="WP_050378779.1">
    <property type="nucleotide sequence ID" value="NZ_LGSS01000023.1"/>
</dbReference>
<dbReference type="EMBL" id="LGSS01000023">
    <property type="protein sequence ID" value="KNF07130.1"/>
    <property type="molecule type" value="Genomic_DNA"/>
</dbReference>
<name>A0A0L0W779_GOTPU</name>
<dbReference type="Pfam" id="PF09862">
    <property type="entry name" value="DUF2089"/>
    <property type="match status" value="1"/>
</dbReference>
<gene>
    <name evidence="3" type="ORF">CLPU_23c00130</name>
</gene>
<evidence type="ECO:0000313" key="3">
    <source>
        <dbReference type="EMBL" id="KNF07130.1"/>
    </source>
</evidence>
<proteinExistence type="predicted"/>
<evidence type="ECO:0000313" key="4">
    <source>
        <dbReference type="Proteomes" id="UP000037267"/>
    </source>
</evidence>
<dbReference type="InterPro" id="IPR018658">
    <property type="entry name" value="DUF2089"/>
</dbReference>
<dbReference type="InterPro" id="IPR053957">
    <property type="entry name" value="DUF2089_Zn_ribbon"/>
</dbReference>
<evidence type="ECO:0000259" key="1">
    <source>
        <dbReference type="Pfam" id="PF09862"/>
    </source>
</evidence>
<comment type="caution">
    <text evidence="3">The sequence shown here is derived from an EMBL/GenBank/DDBJ whole genome shotgun (WGS) entry which is preliminary data.</text>
</comment>
<feature type="domain" description="DUF2089" evidence="1">
    <location>
        <begin position="42"/>
        <end position="88"/>
    </location>
</feature>
<dbReference type="OrthoDB" id="9797643at2"/>
<dbReference type="Proteomes" id="UP000037267">
    <property type="component" value="Unassembled WGS sequence"/>
</dbReference>
<dbReference type="AlphaFoldDB" id="A0A0L0W779"/>
<sequence length="120" mass="13741">MEKETIGKCPICSNKITITKLHCEYCDTTIEGSFYLCKFCQLNSEEKNFLEIFIKNKGNLKEIEKEMGLSYPTIRNKLENIIESLGYKDESKSNKKDIASKLSSGEITTMEAIDLLKKDK</sequence>
<reference evidence="4" key="1">
    <citation type="submission" date="2015-07" db="EMBL/GenBank/DDBJ databases">
        <title>Draft genome sequence of the purine-degrading Gottschalkia purinilyticum DSM 1384 (formerly Clostridium purinilyticum).</title>
        <authorList>
            <person name="Poehlein A."/>
            <person name="Schiel-Bengelsdorf B."/>
            <person name="Bengelsdorf F.R."/>
            <person name="Daniel R."/>
            <person name="Duerre P."/>
        </authorList>
    </citation>
    <scope>NUCLEOTIDE SEQUENCE [LARGE SCALE GENOMIC DNA]</scope>
    <source>
        <strain evidence="4">DSM 1384</strain>
    </source>
</reference>
<dbReference type="Pfam" id="PF22747">
    <property type="entry name" value="Zn_ribbon_DUF2089"/>
    <property type="match status" value="1"/>
</dbReference>
<evidence type="ECO:0008006" key="5">
    <source>
        <dbReference type="Google" id="ProtNLM"/>
    </source>
</evidence>